<protein>
    <recommendedName>
        <fullName evidence="7">HTH-type transcriptional regulatory protein TyrR</fullName>
    </recommendedName>
</protein>
<dbReference type="CDD" id="cd00009">
    <property type="entry name" value="AAA"/>
    <property type="match status" value="1"/>
</dbReference>
<dbReference type="Gene3D" id="3.40.50.300">
    <property type="entry name" value="P-loop containing nucleotide triphosphate hydrolases"/>
    <property type="match status" value="1"/>
</dbReference>
<keyword evidence="2" id="KW-0058">Aromatic hydrocarbons catabolism</keyword>
<keyword evidence="6" id="KW-0804">Transcription</keyword>
<sequence>MAHSRDITEAVRTTSQLEKTEILLKRYAQEIRNMKLTSNQADEANPFIGKSREYSTLIDLIKRVSAVDTTVLITGETGVGKNNIAKYIHQLSERHNEAFVHVNCGALPEPLIESELFGYKKGAFTGANSTGKTGLVAMADKGTLLLDEIGELPLSLQVKLLQFLQDKTYLPVGDTKVCSADVRVIATTNRDLTDMIKAGAFRSDLFYRLDVLSIKVPPLCERKDDIFPLLYHYLKKFNSHYGQKRKFKPEVLDILYNYDWPGNIRELENLVERLVITSLNEEISAYDLPEKFQNREQEAVNIELKKGETLPEILEQLERKTIENAYLTYKTTRKTAKALGITQSSLMRRLKKYGLSK</sequence>
<dbReference type="InterPro" id="IPR025944">
    <property type="entry name" value="Sigma_54_int_dom_CS"/>
</dbReference>
<evidence type="ECO:0000313" key="10">
    <source>
        <dbReference type="EMBL" id="WRO22901.1"/>
    </source>
</evidence>
<dbReference type="GO" id="GO:0003677">
    <property type="term" value="F:DNA binding"/>
    <property type="evidence" value="ECO:0007669"/>
    <property type="project" value="UniProtKB-KW"/>
</dbReference>
<feature type="coiled-coil region" evidence="8">
    <location>
        <begin position="17"/>
        <end position="44"/>
    </location>
</feature>
<keyword evidence="3" id="KW-0067">ATP-binding</keyword>
<feature type="domain" description="Sigma-54 factor interaction" evidence="9">
    <location>
        <begin position="47"/>
        <end position="276"/>
    </location>
</feature>
<evidence type="ECO:0000256" key="1">
    <source>
        <dbReference type="ARBA" id="ARBA00022741"/>
    </source>
</evidence>
<dbReference type="Gene3D" id="1.10.8.60">
    <property type="match status" value="1"/>
</dbReference>
<dbReference type="AlphaFoldDB" id="A0AAU0UP85"/>
<evidence type="ECO:0000259" key="9">
    <source>
        <dbReference type="PROSITE" id="PS50045"/>
    </source>
</evidence>
<name>A0AAU0UP85_9FIRM</name>
<evidence type="ECO:0000256" key="3">
    <source>
        <dbReference type="ARBA" id="ARBA00022840"/>
    </source>
</evidence>
<dbReference type="Pfam" id="PF00158">
    <property type="entry name" value="Sigma54_activat"/>
    <property type="match status" value="1"/>
</dbReference>
<evidence type="ECO:0000256" key="2">
    <source>
        <dbReference type="ARBA" id="ARBA00022797"/>
    </source>
</evidence>
<dbReference type="PANTHER" id="PTHR32071">
    <property type="entry name" value="TRANSCRIPTIONAL REGULATORY PROTEIN"/>
    <property type="match status" value="1"/>
</dbReference>
<gene>
    <name evidence="10" type="ORF">MFMK1_002745</name>
</gene>
<organism evidence="10 11">
    <name type="scientific">Metallumcola ferriviriculae</name>
    <dbReference type="NCBI Taxonomy" id="3039180"/>
    <lineage>
        <taxon>Bacteria</taxon>
        <taxon>Bacillati</taxon>
        <taxon>Bacillota</taxon>
        <taxon>Clostridia</taxon>
        <taxon>Neomoorellales</taxon>
        <taxon>Desulfitibacteraceae</taxon>
        <taxon>Metallumcola</taxon>
    </lineage>
</organism>
<accession>A0AAU0UP85</accession>
<dbReference type="Proteomes" id="UP001329915">
    <property type="component" value="Chromosome"/>
</dbReference>
<reference evidence="10 11" key="1">
    <citation type="submission" date="2023-04" db="EMBL/GenBank/DDBJ databases">
        <authorList>
            <person name="Hsu D."/>
        </authorList>
    </citation>
    <scope>NUCLEOTIDE SEQUENCE [LARGE SCALE GENOMIC DNA]</scope>
    <source>
        <strain evidence="10 11">MK1</strain>
    </source>
</reference>
<dbReference type="PROSITE" id="PS00688">
    <property type="entry name" value="SIGMA54_INTERACT_3"/>
    <property type="match status" value="1"/>
</dbReference>
<keyword evidence="11" id="KW-1185">Reference proteome</keyword>
<dbReference type="Pfam" id="PF25601">
    <property type="entry name" value="AAA_lid_14"/>
    <property type="match status" value="1"/>
</dbReference>
<dbReference type="SMART" id="SM00382">
    <property type="entry name" value="AAA"/>
    <property type="match status" value="1"/>
</dbReference>
<evidence type="ECO:0000256" key="7">
    <source>
        <dbReference type="ARBA" id="ARBA00029500"/>
    </source>
</evidence>
<dbReference type="InterPro" id="IPR025662">
    <property type="entry name" value="Sigma_54_int_dom_ATP-bd_1"/>
</dbReference>
<dbReference type="SUPFAM" id="SSF52540">
    <property type="entry name" value="P-loop containing nucleoside triphosphate hydrolases"/>
    <property type="match status" value="1"/>
</dbReference>
<dbReference type="PROSITE" id="PS00675">
    <property type="entry name" value="SIGMA54_INTERACT_1"/>
    <property type="match status" value="1"/>
</dbReference>
<evidence type="ECO:0000256" key="5">
    <source>
        <dbReference type="ARBA" id="ARBA00023125"/>
    </source>
</evidence>
<dbReference type="InterPro" id="IPR058031">
    <property type="entry name" value="AAA_lid_NorR"/>
</dbReference>
<dbReference type="PROSITE" id="PS50045">
    <property type="entry name" value="SIGMA54_INTERACT_4"/>
    <property type="match status" value="1"/>
</dbReference>
<dbReference type="Gene3D" id="1.10.10.60">
    <property type="entry name" value="Homeodomain-like"/>
    <property type="match status" value="1"/>
</dbReference>
<dbReference type="InterPro" id="IPR009057">
    <property type="entry name" value="Homeodomain-like_sf"/>
</dbReference>
<evidence type="ECO:0000256" key="8">
    <source>
        <dbReference type="SAM" id="Coils"/>
    </source>
</evidence>
<evidence type="ECO:0000256" key="4">
    <source>
        <dbReference type="ARBA" id="ARBA00023015"/>
    </source>
</evidence>
<dbReference type="InterPro" id="IPR030828">
    <property type="entry name" value="HTH_TyrR"/>
</dbReference>
<dbReference type="Pfam" id="PF18024">
    <property type="entry name" value="HTH_50"/>
    <property type="match status" value="1"/>
</dbReference>
<dbReference type="InterPro" id="IPR025943">
    <property type="entry name" value="Sigma_54_int_dom_ATP-bd_2"/>
</dbReference>
<dbReference type="RefSeq" id="WP_366922297.1">
    <property type="nucleotide sequence ID" value="NZ_CP121694.1"/>
</dbReference>
<dbReference type="SUPFAM" id="SSF46689">
    <property type="entry name" value="Homeodomain-like"/>
    <property type="match status" value="1"/>
</dbReference>
<dbReference type="InterPro" id="IPR003593">
    <property type="entry name" value="AAA+_ATPase"/>
</dbReference>
<dbReference type="InterPro" id="IPR002078">
    <property type="entry name" value="Sigma_54_int"/>
</dbReference>
<dbReference type="EMBL" id="CP121694">
    <property type="protein sequence ID" value="WRO22901.1"/>
    <property type="molecule type" value="Genomic_DNA"/>
</dbReference>
<keyword evidence="4" id="KW-0805">Transcription regulation</keyword>
<dbReference type="PANTHER" id="PTHR32071:SF57">
    <property type="entry name" value="C4-DICARBOXYLATE TRANSPORT TRANSCRIPTIONAL REGULATORY PROTEIN DCTD"/>
    <property type="match status" value="1"/>
</dbReference>
<dbReference type="GO" id="GO:0006355">
    <property type="term" value="P:regulation of DNA-templated transcription"/>
    <property type="evidence" value="ECO:0007669"/>
    <property type="project" value="InterPro"/>
</dbReference>
<dbReference type="GO" id="GO:0005524">
    <property type="term" value="F:ATP binding"/>
    <property type="evidence" value="ECO:0007669"/>
    <property type="project" value="UniProtKB-KW"/>
</dbReference>
<dbReference type="FunFam" id="3.40.50.300:FF:000006">
    <property type="entry name" value="DNA-binding transcriptional regulator NtrC"/>
    <property type="match status" value="1"/>
</dbReference>
<evidence type="ECO:0000313" key="11">
    <source>
        <dbReference type="Proteomes" id="UP001329915"/>
    </source>
</evidence>
<dbReference type="KEGG" id="dbc:MFMK1_002745"/>
<evidence type="ECO:0000256" key="6">
    <source>
        <dbReference type="ARBA" id="ARBA00023163"/>
    </source>
</evidence>
<dbReference type="PROSITE" id="PS00676">
    <property type="entry name" value="SIGMA54_INTERACT_2"/>
    <property type="match status" value="1"/>
</dbReference>
<dbReference type="InterPro" id="IPR027417">
    <property type="entry name" value="P-loop_NTPase"/>
</dbReference>
<keyword evidence="5" id="KW-0238">DNA-binding</keyword>
<keyword evidence="8" id="KW-0175">Coiled coil</keyword>
<keyword evidence="1" id="KW-0547">Nucleotide-binding</keyword>
<proteinExistence type="predicted"/>